<accession>A0A481ZEF0</accession>
<protein>
    <submittedName>
        <fullName evidence="1">Uncharacterized protein</fullName>
    </submittedName>
</protein>
<reference evidence="1" key="1">
    <citation type="journal article" date="2019" name="MBio">
        <title>Virus Genomes from Deep Sea Sediments Expand the Ocean Megavirome and Support Independent Origins of Viral Gigantism.</title>
        <authorList>
            <person name="Backstrom D."/>
            <person name="Yutin N."/>
            <person name="Jorgensen S.L."/>
            <person name="Dharamshi J."/>
            <person name="Homa F."/>
            <person name="Zaremba-Niedwiedzka K."/>
            <person name="Spang A."/>
            <person name="Wolf Y.I."/>
            <person name="Koonin E.V."/>
            <person name="Ettema T.J."/>
        </authorList>
    </citation>
    <scope>NUCLEOTIDE SEQUENCE</scope>
</reference>
<proteinExistence type="predicted"/>
<evidence type="ECO:0000313" key="1">
    <source>
        <dbReference type="EMBL" id="QBK93379.1"/>
    </source>
</evidence>
<organism evidence="1">
    <name type="scientific">Pithovirus LCPAC404</name>
    <dbReference type="NCBI Taxonomy" id="2506597"/>
    <lineage>
        <taxon>Viruses</taxon>
        <taxon>Pithoviruses</taxon>
    </lineage>
</organism>
<sequence length="547" mass="64424">MGSNHSKNGIENRLKSDCFTRDDESPEERCLAMSNIVDYVVKQFKKERDFDLHAASKEHSTIDVHQDLVDITRPLKDVATDLIVAEFFRTEDTLYNFLKYVYMMFFDTLAIYREKRKLNEFDVFFLYKGGSILRIISKEFLLELPGTAIREISEFYSPYFKRSDADFAIYVNPNLVDYDDIYHELGLLSYLVQDKIRCWFCSHLMQYFNFFQYNSEYQKYILKLYLDKMNEVEAFKGQFVDLKIGDAVAVGDCRFTYSNNSDVTLEFLDKKEDWVSPVRKAARAIIKKDESVMTITHNNALDFKGETEATRIKFNLTRTKFIFTLLKKNGRTENVGGELIDVSIGHRKDMKISHFWKDAESNIVTYDLSFTADHTFMFYSYSLLYLVYDIEDILFNQRKLPWNDLKYVKRLNRLFYLYFIDIFITLENGDEKLRVLEDIIDMVFIPIERLTQRRSSKRSSTWKKSINKFRHKYGNKGLMIIELLSRLEKLASNLSEENVAPFAEMINVLIHNANIIIDSIANIRSYCSTDGFVESADLYKADFKQLI</sequence>
<gene>
    <name evidence="1" type="ORF">LCPAC404_00830</name>
</gene>
<name>A0A481ZEF0_9VIRU</name>
<dbReference type="EMBL" id="MK500595">
    <property type="protein sequence ID" value="QBK93379.1"/>
    <property type="molecule type" value="Genomic_DNA"/>
</dbReference>